<evidence type="ECO:0000256" key="1">
    <source>
        <dbReference type="ARBA" id="ARBA00023015"/>
    </source>
</evidence>
<keyword evidence="7" id="KW-1185">Reference proteome</keyword>
<name>A0A2V5K2G6_9BACL</name>
<keyword evidence="4" id="KW-0812">Transmembrane</keyword>
<dbReference type="Proteomes" id="UP000247476">
    <property type="component" value="Unassembled WGS sequence"/>
</dbReference>
<feature type="transmembrane region" description="Helical" evidence="4">
    <location>
        <begin position="332"/>
        <end position="354"/>
    </location>
</feature>
<dbReference type="InterPro" id="IPR041522">
    <property type="entry name" value="CdaR_GGDEF"/>
</dbReference>
<dbReference type="Pfam" id="PF12833">
    <property type="entry name" value="HTH_18"/>
    <property type="match status" value="1"/>
</dbReference>
<accession>A0A2V5K2G6</accession>
<dbReference type="PANTHER" id="PTHR43280:SF28">
    <property type="entry name" value="HTH-TYPE TRANSCRIPTIONAL ACTIVATOR RHAS"/>
    <property type="match status" value="1"/>
</dbReference>
<dbReference type="InterPro" id="IPR018060">
    <property type="entry name" value="HTH_AraC"/>
</dbReference>
<proteinExistence type="predicted"/>
<dbReference type="Gene3D" id="1.10.10.60">
    <property type="entry name" value="Homeodomain-like"/>
    <property type="match status" value="2"/>
</dbReference>
<protein>
    <recommendedName>
        <fullName evidence="5">HTH araC/xylS-type domain-containing protein</fullName>
    </recommendedName>
</protein>
<dbReference type="PROSITE" id="PS01124">
    <property type="entry name" value="HTH_ARAC_FAMILY_2"/>
    <property type="match status" value="1"/>
</dbReference>
<sequence>MLFRKTTEKAVGDMVVRLSRMRAAIRRNGFLLKILLSYIATGSILLGALSYMMYHQYSRSFLGEIHKNAEQLLGQSYNVVETYWASTFGYLTQFHIFHNVPTSANDQVNAGTIFSALFAEAHEPVQMGDISRKLSEIVASNPIIESVYVINRKADKVFSSMTVAQPVDEFFDRDIVDFVTTHSFQGEYTLYPRKVRFSYAQKSTDYNAISVLFVEETQNGKPVSVLVFNLKQSALQQMVNPQTDNDAIRIFIVGKDGQVISHPDMDRVNTNIADDGDYIRTILDSTSSGGSFAANIDGSKTLVAYKKSTALFGWTFVSVGDYNKLLWSFAKLGNIIFLLTGLFVVISIGTAVWFTGNTVRPLRRLLRKVKTGAEAPAERGPLNEYEALDHLVDNLVSNVDELKASVREGMPAVKSDLLKKMLHGAVISQAEWLEKADKHRIRLDATHYAVCVLRIGSFKALADRRSARDLALIRFAILNIATETLGPDYAVEAVDGETDHVALIVNLDERRAEEIEDLKPGLAKTQSHIRNYLGLTVTVSVGVPAAGRQDIHQSYKSALLLSEYRIVRGKDAILFHDDAASFGREAYAYPFELEKRLIEALKAAEQERADEIVDEFLHRVGGFSYDEMLLSLTQLSLAAVGSVQGAAGGAEPDHVRLTFKSAMRELGACDDPADVRSWFAKLTSAIVELTRARRDGKNKELVQRMIDFVERRFRDPNLTVEAVSEHVELSPNYVRTIFKNNTDKSLSAYIGELRFNEAKRLLLETDEHANKIAELVGFGSGKYFYSAFKKAIGQTPDEFRRTRGRVPAAE</sequence>
<organism evidence="6 7">
    <name type="scientific">Paenibacillus flagellatus</name>
    <dbReference type="NCBI Taxonomy" id="2211139"/>
    <lineage>
        <taxon>Bacteria</taxon>
        <taxon>Bacillati</taxon>
        <taxon>Bacillota</taxon>
        <taxon>Bacilli</taxon>
        <taxon>Bacillales</taxon>
        <taxon>Paenibacillaceae</taxon>
        <taxon>Paenibacillus</taxon>
    </lineage>
</organism>
<dbReference type="PANTHER" id="PTHR43280">
    <property type="entry name" value="ARAC-FAMILY TRANSCRIPTIONAL REGULATOR"/>
    <property type="match status" value="1"/>
</dbReference>
<dbReference type="Pfam" id="PF17853">
    <property type="entry name" value="GGDEF_2"/>
    <property type="match status" value="1"/>
</dbReference>
<keyword evidence="4" id="KW-1133">Transmembrane helix</keyword>
<dbReference type="CDD" id="cd12912">
    <property type="entry name" value="PDC2_MCP_like"/>
    <property type="match status" value="1"/>
</dbReference>
<keyword evidence="4" id="KW-0472">Membrane</keyword>
<evidence type="ECO:0000259" key="5">
    <source>
        <dbReference type="PROSITE" id="PS01124"/>
    </source>
</evidence>
<reference evidence="6 7" key="1">
    <citation type="submission" date="2018-05" db="EMBL/GenBank/DDBJ databases">
        <title>Paenibacillus flagellatus sp. nov., isolated from selenium mineral soil.</title>
        <authorList>
            <person name="Dai X."/>
        </authorList>
    </citation>
    <scope>NUCLEOTIDE SEQUENCE [LARGE SCALE GENOMIC DNA]</scope>
    <source>
        <strain evidence="6 7">DXL2</strain>
    </source>
</reference>
<dbReference type="GO" id="GO:0043565">
    <property type="term" value="F:sequence-specific DNA binding"/>
    <property type="evidence" value="ECO:0007669"/>
    <property type="project" value="InterPro"/>
</dbReference>
<dbReference type="SUPFAM" id="SSF46689">
    <property type="entry name" value="Homeodomain-like"/>
    <property type="match status" value="1"/>
</dbReference>
<gene>
    <name evidence="6" type="ORF">DLM86_16270</name>
</gene>
<evidence type="ECO:0000313" key="6">
    <source>
        <dbReference type="EMBL" id="PYI53341.1"/>
    </source>
</evidence>
<feature type="transmembrane region" description="Helical" evidence="4">
    <location>
        <begin position="30"/>
        <end position="54"/>
    </location>
</feature>
<dbReference type="Gene3D" id="3.30.450.20">
    <property type="entry name" value="PAS domain"/>
    <property type="match status" value="1"/>
</dbReference>
<comment type="caution">
    <text evidence="6">The sequence shown here is derived from an EMBL/GenBank/DDBJ whole genome shotgun (WGS) entry which is preliminary data.</text>
</comment>
<keyword evidence="2" id="KW-0238">DNA-binding</keyword>
<dbReference type="SMART" id="SM00342">
    <property type="entry name" value="HTH_ARAC"/>
    <property type="match status" value="1"/>
</dbReference>
<dbReference type="EMBL" id="QJVJ01000007">
    <property type="protein sequence ID" value="PYI53341.1"/>
    <property type="molecule type" value="Genomic_DNA"/>
</dbReference>
<evidence type="ECO:0000256" key="4">
    <source>
        <dbReference type="SAM" id="Phobius"/>
    </source>
</evidence>
<feature type="domain" description="HTH araC/xylS-type" evidence="5">
    <location>
        <begin position="703"/>
        <end position="802"/>
    </location>
</feature>
<evidence type="ECO:0000313" key="7">
    <source>
        <dbReference type="Proteomes" id="UP000247476"/>
    </source>
</evidence>
<dbReference type="AlphaFoldDB" id="A0A2V5K2G6"/>
<evidence type="ECO:0000256" key="2">
    <source>
        <dbReference type="ARBA" id="ARBA00023125"/>
    </source>
</evidence>
<dbReference type="GO" id="GO:0003700">
    <property type="term" value="F:DNA-binding transcription factor activity"/>
    <property type="evidence" value="ECO:0007669"/>
    <property type="project" value="InterPro"/>
</dbReference>
<dbReference type="InterPro" id="IPR009057">
    <property type="entry name" value="Homeodomain-like_sf"/>
</dbReference>
<keyword evidence="1" id="KW-0805">Transcription regulation</keyword>
<keyword evidence="3" id="KW-0804">Transcription</keyword>
<evidence type="ECO:0000256" key="3">
    <source>
        <dbReference type="ARBA" id="ARBA00023163"/>
    </source>
</evidence>